<dbReference type="Gene3D" id="2.60.120.330">
    <property type="entry name" value="B-lactam Antibiotic, Isopenicillin N Synthase, Chain"/>
    <property type="match status" value="1"/>
</dbReference>
<dbReference type="InterPro" id="IPR026992">
    <property type="entry name" value="DIOX_N"/>
</dbReference>
<evidence type="ECO:0000256" key="8">
    <source>
        <dbReference type="ARBA" id="ARBA00031282"/>
    </source>
</evidence>
<dbReference type="InterPro" id="IPR044861">
    <property type="entry name" value="IPNS-like_FE2OG_OXY"/>
</dbReference>
<dbReference type="SUPFAM" id="SSF51197">
    <property type="entry name" value="Clavaminate synthase-like"/>
    <property type="match status" value="1"/>
</dbReference>
<dbReference type="InterPro" id="IPR027443">
    <property type="entry name" value="IPNS-like_sf"/>
</dbReference>
<dbReference type="PROSITE" id="PS51471">
    <property type="entry name" value="FE2OG_OXY"/>
    <property type="match status" value="1"/>
</dbReference>
<keyword evidence="11" id="KW-0560">Oxidoreductase</keyword>
<dbReference type="InterPro" id="IPR005123">
    <property type="entry name" value="Oxoglu/Fe-dep_dioxygenase_dom"/>
</dbReference>
<comment type="similarity">
    <text evidence="11">Belongs to the iron/ascorbate-dependent oxidoreductase family.</text>
</comment>
<comment type="cofactor">
    <cofactor evidence="1">
        <name>Fe(2+)</name>
        <dbReference type="ChEBI" id="CHEBI:29033"/>
    </cofactor>
</comment>
<keyword evidence="11" id="KW-0479">Metal-binding</keyword>
<accession>A0ABU6DTY1</accession>
<dbReference type="PRINTS" id="PR00682">
    <property type="entry name" value="IPNSYNTHASE"/>
</dbReference>
<dbReference type="EC" id="1.14.20.7" evidence="3"/>
<gene>
    <name evidence="13" type="ORF">I2F25_09630</name>
</gene>
<evidence type="ECO:0000256" key="9">
    <source>
        <dbReference type="ARBA" id="ARBA00047725"/>
    </source>
</evidence>
<evidence type="ECO:0000256" key="10">
    <source>
        <dbReference type="ARBA" id="ARBA00049359"/>
    </source>
</evidence>
<dbReference type="PANTHER" id="PTHR47990">
    <property type="entry name" value="2-OXOGLUTARATE (2OG) AND FE(II)-DEPENDENT OXYGENASE SUPERFAMILY PROTEIN-RELATED"/>
    <property type="match status" value="1"/>
</dbReference>
<dbReference type="Pfam" id="PF03171">
    <property type="entry name" value="2OG-FeII_Oxy"/>
    <property type="match status" value="1"/>
</dbReference>
<comment type="pathway">
    <text evidence="2">Alkene biosynthesis; ethylene biosynthesis via 2-oxoglutarate.</text>
</comment>
<evidence type="ECO:0000256" key="6">
    <source>
        <dbReference type="ARBA" id="ARBA00022666"/>
    </source>
</evidence>
<evidence type="ECO:0000256" key="11">
    <source>
        <dbReference type="RuleBase" id="RU003682"/>
    </source>
</evidence>
<dbReference type="Proteomes" id="UP001339883">
    <property type="component" value="Unassembled WGS sequence"/>
</dbReference>
<dbReference type="Pfam" id="PF14226">
    <property type="entry name" value="DIOX_N"/>
    <property type="match status" value="1"/>
</dbReference>
<reference evidence="13 14" key="1">
    <citation type="submission" date="2019-08" db="EMBL/GenBank/DDBJ databases">
        <title>Five species of Acinetobacter isolated from floral nectar and animal pollinators.</title>
        <authorList>
            <person name="Hendry T.A."/>
        </authorList>
    </citation>
    <scope>NUCLEOTIDE SEQUENCE [LARGE SCALE GENOMIC DNA]</scope>
    <source>
        <strain evidence="13 14">MD18.27</strain>
    </source>
</reference>
<comment type="catalytic activity">
    <reaction evidence="10">
        <text>L-arginine + 2-oxoglutarate + O2 = guanidine + L-glutamate 5-semialdehyde + succinate + CO2</text>
        <dbReference type="Rhea" id="RHEA:31535"/>
        <dbReference type="ChEBI" id="CHEBI:15379"/>
        <dbReference type="ChEBI" id="CHEBI:16526"/>
        <dbReference type="ChEBI" id="CHEBI:16810"/>
        <dbReference type="ChEBI" id="CHEBI:30031"/>
        <dbReference type="ChEBI" id="CHEBI:30087"/>
        <dbReference type="ChEBI" id="CHEBI:32682"/>
        <dbReference type="ChEBI" id="CHEBI:58066"/>
        <dbReference type="EC" id="1.14.20.7"/>
    </reaction>
</comment>
<feature type="domain" description="Fe2OG dioxygenase" evidence="12">
    <location>
        <begin position="175"/>
        <end position="274"/>
    </location>
</feature>
<dbReference type="EC" id="1.13.12.19" evidence="4"/>
<comment type="caution">
    <text evidence="13">The sequence shown here is derived from an EMBL/GenBank/DDBJ whole genome shotgun (WGS) entry which is preliminary data.</text>
</comment>
<comment type="catalytic activity">
    <reaction evidence="9">
        <text>2-oxoglutarate + O2 + 2 H(+) = ethene + 3 CO2 + H2O</text>
        <dbReference type="Rhea" id="RHEA:31523"/>
        <dbReference type="ChEBI" id="CHEBI:15377"/>
        <dbReference type="ChEBI" id="CHEBI:15378"/>
        <dbReference type="ChEBI" id="CHEBI:15379"/>
        <dbReference type="ChEBI" id="CHEBI:16526"/>
        <dbReference type="ChEBI" id="CHEBI:16810"/>
        <dbReference type="ChEBI" id="CHEBI:18153"/>
        <dbReference type="EC" id="1.13.12.19"/>
    </reaction>
</comment>
<evidence type="ECO:0000256" key="2">
    <source>
        <dbReference type="ARBA" id="ARBA00004767"/>
    </source>
</evidence>
<evidence type="ECO:0000256" key="4">
    <source>
        <dbReference type="ARBA" id="ARBA00012531"/>
    </source>
</evidence>
<evidence type="ECO:0000256" key="1">
    <source>
        <dbReference type="ARBA" id="ARBA00001954"/>
    </source>
</evidence>
<dbReference type="InterPro" id="IPR050231">
    <property type="entry name" value="Iron_ascorbate_oxido_reductase"/>
</dbReference>
<evidence type="ECO:0000313" key="14">
    <source>
        <dbReference type="Proteomes" id="UP001339883"/>
    </source>
</evidence>
<evidence type="ECO:0000256" key="7">
    <source>
        <dbReference type="ARBA" id="ARBA00031011"/>
    </source>
</evidence>
<evidence type="ECO:0000313" key="13">
    <source>
        <dbReference type="EMBL" id="MEB5477298.1"/>
    </source>
</evidence>
<organism evidence="13 14">
    <name type="scientific">Acinetobacter pollinis</name>
    <dbReference type="NCBI Taxonomy" id="2605270"/>
    <lineage>
        <taxon>Bacteria</taxon>
        <taxon>Pseudomonadati</taxon>
        <taxon>Pseudomonadota</taxon>
        <taxon>Gammaproteobacteria</taxon>
        <taxon>Moraxellales</taxon>
        <taxon>Moraxellaceae</taxon>
        <taxon>Acinetobacter</taxon>
    </lineage>
</organism>
<evidence type="ECO:0000256" key="5">
    <source>
        <dbReference type="ARBA" id="ARBA00019045"/>
    </source>
</evidence>
<proteinExistence type="inferred from homology"/>
<evidence type="ECO:0000256" key="3">
    <source>
        <dbReference type="ARBA" id="ARBA00012293"/>
    </source>
</evidence>
<sequence length="347" mass="39955">MYDKNKLPILDMRKFYNIEERHIFLKELRYLARHIGFFYLIGHGLDQKRIDEIKKYTHLFFALEQKEKDAISIENSPHFRGYTQINGEYTQNAPDAREQIDIGAELDSIPLTSDLPIWTRLQGPNQWPQGWPNFRNVVENWLSDSRRISIDLIHAFMLALGVKENVLDQFILNQPNESLKLIHYPKMASDSQNQGVGAHKDTNILTLLLQDEVGGLQVLSENVWVDVPYVENAFVINIGETLELATDGYLVANTHRVISPKNKDRYAIAYFISPNIFSGDLPVLALPPDLKLLANGTTSDPNNPLLKNVAENNMKSRLRSHVNVTKKFYPNIYKNLNKERGDLYEKH</sequence>
<keyword evidence="6" id="KW-0266">Ethylene biosynthesis</keyword>
<keyword evidence="14" id="KW-1185">Reference proteome</keyword>
<name>A0ABU6DTY1_9GAMM</name>
<evidence type="ECO:0000259" key="12">
    <source>
        <dbReference type="PROSITE" id="PS51471"/>
    </source>
</evidence>
<dbReference type="RefSeq" id="WP_325775683.1">
    <property type="nucleotide sequence ID" value="NZ_VTDN01000007.1"/>
</dbReference>
<keyword evidence="11" id="KW-0408">Iron</keyword>
<dbReference type="EMBL" id="VTDN01000007">
    <property type="protein sequence ID" value="MEB5477298.1"/>
    <property type="molecule type" value="Genomic_DNA"/>
</dbReference>
<protein>
    <recommendedName>
        <fullName evidence="5">2-oxoglutarate-dependent ethylene/succinate-forming enzyme</fullName>
        <ecNumber evidence="4">1.13.12.19</ecNumber>
        <ecNumber evidence="3">1.14.20.7</ecNumber>
    </recommendedName>
    <alternativeName>
        <fullName evidence="7">2-oxoglutarate dioxygenase (ethylene-forming)</fullName>
    </alternativeName>
    <alternativeName>
        <fullName evidence="8">2-oxoglutarate/L-arginine monooxygenase/decarboxylase (succinate-forming)</fullName>
    </alternativeName>
</protein>